<sequence length="160" mass="16933">MMDLRDLYQDIILDHGRHPRNFGPLPDPSHLAHGHNPLCGDTVTIFVRLRDDRIAEVSFEGKGCAISTASASLMTEVMLNKTLAEAQALFAHFHTLATGGATGGLTGGAPGLPPGLEEEGDRLEPLAGVKAYPARVKCATLAWHTLEAAVRGGGTVVKTE</sequence>
<dbReference type="CDD" id="cd06664">
    <property type="entry name" value="IscU_like"/>
    <property type="match status" value="1"/>
</dbReference>
<dbReference type="InterPro" id="IPR002871">
    <property type="entry name" value="NIF_FeS_clus_asmbl_NifU_N"/>
</dbReference>
<dbReference type="AlphaFoldDB" id="A0A7X0B5A8"/>
<comment type="caution">
    <text evidence="3">The sequence shown here is derived from an EMBL/GenBank/DDBJ whole genome shotgun (WGS) entry which is preliminary data.</text>
</comment>
<feature type="domain" description="NIF system FeS cluster assembly NifU N-terminal" evidence="2">
    <location>
        <begin position="8"/>
        <end position="89"/>
    </location>
</feature>
<evidence type="ECO:0000313" key="3">
    <source>
        <dbReference type="EMBL" id="MBB6254454.1"/>
    </source>
</evidence>
<accession>A0A7X0B5A8</accession>
<comment type="similarity">
    <text evidence="1">Belongs to the NifU family.</text>
</comment>
<dbReference type="SUPFAM" id="SSF82649">
    <property type="entry name" value="SufE/NifU"/>
    <property type="match status" value="1"/>
</dbReference>
<gene>
    <name evidence="3" type="ORF">FHS74_005043</name>
</gene>
<dbReference type="GO" id="GO:0005506">
    <property type="term" value="F:iron ion binding"/>
    <property type="evidence" value="ECO:0007669"/>
    <property type="project" value="InterPro"/>
</dbReference>
<dbReference type="NCBIfam" id="TIGR01994">
    <property type="entry name" value="SUF_scaf_2"/>
    <property type="match status" value="1"/>
</dbReference>
<dbReference type="Proteomes" id="UP000539175">
    <property type="component" value="Unassembled WGS sequence"/>
</dbReference>
<dbReference type="FunFam" id="3.90.1010.10:FF:000002">
    <property type="entry name" value="Iron-sulfur cluster assembly scaffold protein NifU"/>
    <property type="match status" value="1"/>
</dbReference>
<reference evidence="3 4" key="1">
    <citation type="submission" date="2020-08" db="EMBL/GenBank/DDBJ databases">
        <title>Genomic Encyclopedia of Type Strains, Phase IV (KMG-IV): sequencing the most valuable type-strain genomes for metagenomic binning, comparative biology and taxonomic classification.</title>
        <authorList>
            <person name="Goeker M."/>
        </authorList>
    </citation>
    <scope>NUCLEOTIDE SEQUENCE [LARGE SCALE GENOMIC DNA]</scope>
    <source>
        <strain evidence="3 4">DSM 22198</strain>
    </source>
</reference>
<dbReference type="Gene3D" id="3.90.1010.10">
    <property type="match status" value="1"/>
</dbReference>
<protein>
    <submittedName>
        <fullName evidence="3">Nitrogen fixation NifU-like protein</fullName>
    </submittedName>
</protein>
<proteinExistence type="inferred from homology"/>
<dbReference type="GO" id="GO:0051536">
    <property type="term" value="F:iron-sulfur cluster binding"/>
    <property type="evidence" value="ECO:0007669"/>
    <property type="project" value="InterPro"/>
</dbReference>
<organism evidence="3 4">
    <name type="scientific">Nitrospirillum iridis</name>
    <dbReference type="NCBI Taxonomy" id="765888"/>
    <lineage>
        <taxon>Bacteria</taxon>
        <taxon>Pseudomonadati</taxon>
        <taxon>Pseudomonadota</taxon>
        <taxon>Alphaproteobacteria</taxon>
        <taxon>Rhodospirillales</taxon>
        <taxon>Azospirillaceae</taxon>
        <taxon>Nitrospirillum</taxon>
    </lineage>
</organism>
<dbReference type="EMBL" id="JACIIZ010000017">
    <property type="protein sequence ID" value="MBB6254454.1"/>
    <property type="molecule type" value="Genomic_DNA"/>
</dbReference>
<evidence type="ECO:0000259" key="2">
    <source>
        <dbReference type="Pfam" id="PF01592"/>
    </source>
</evidence>
<keyword evidence="4" id="KW-1185">Reference proteome</keyword>
<dbReference type="RefSeq" id="WP_184806876.1">
    <property type="nucleotide sequence ID" value="NZ_JACIIZ010000017.1"/>
</dbReference>
<name>A0A7X0B5A8_9PROT</name>
<evidence type="ECO:0000313" key="4">
    <source>
        <dbReference type="Proteomes" id="UP000539175"/>
    </source>
</evidence>
<evidence type="ECO:0000256" key="1">
    <source>
        <dbReference type="ARBA" id="ARBA00006420"/>
    </source>
</evidence>
<dbReference type="GO" id="GO:0016226">
    <property type="term" value="P:iron-sulfur cluster assembly"/>
    <property type="evidence" value="ECO:0007669"/>
    <property type="project" value="InterPro"/>
</dbReference>
<dbReference type="PANTHER" id="PTHR10093">
    <property type="entry name" value="IRON-SULFUR CLUSTER ASSEMBLY ENZYME NIFU HOMOLOG"/>
    <property type="match status" value="1"/>
</dbReference>
<dbReference type="Pfam" id="PF01592">
    <property type="entry name" value="NifU_N"/>
    <property type="match status" value="1"/>
</dbReference>